<gene>
    <name evidence="2" type="ORF">ACFLIM_08330</name>
</gene>
<dbReference type="InterPro" id="IPR036379">
    <property type="entry name" value="A-amylase_inhib_sf"/>
</dbReference>
<comment type="caution">
    <text evidence="2">The sequence shown here is derived from an EMBL/GenBank/DDBJ whole genome shotgun (WGS) entry which is preliminary data.</text>
</comment>
<evidence type="ECO:0008006" key="4">
    <source>
        <dbReference type="Google" id="ProtNLM"/>
    </source>
</evidence>
<keyword evidence="3" id="KW-1185">Reference proteome</keyword>
<dbReference type="EMBL" id="JBICRM010000004">
    <property type="protein sequence ID" value="MFG1703186.1"/>
    <property type="molecule type" value="Genomic_DNA"/>
</dbReference>
<dbReference type="Proteomes" id="UP001603978">
    <property type="component" value="Unassembled WGS sequence"/>
</dbReference>
<proteinExistence type="predicted"/>
<keyword evidence="1" id="KW-0732">Signal</keyword>
<evidence type="ECO:0000256" key="1">
    <source>
        <dbReference type="SAM" id="SignalP"/>
    </source>
</evidence>
<evidence type="ECO:0000313" key="3">
    <source>
        <dbReference type="Proteomes" id="UP001603978"/>
    </source>
</evidence>
<accession>A0ABW7A765</accession>
<reference evidence="2 3" key="1">
    <citation type="submission" date="2024-10" db="EMBL/GenBank/DDBJ databases">
        <authorList>
            <person name="Topkara A.R."/>
            <person name="Saygin H."/>
        </authorList>
    </citation>
    <scope>NUCLEOTIDE SEQUENCE [LARGE SCALE GENOMIC DNA]</scope>
    <source>
        <strain evidence="2 3">M3C6</strain>
    </source>
</reference>
<dbReference type="Gene3D" id="2.60.40.20">
    <property type="entry name" value="Alpha-amylase inhibitor"/>
    <property type="match status" value="1"/>
</dbReference>
<evidence type="ECO:0000313" key="2">
    <source>
        <dbReference type="EMBL" id="MFG1703186.1"/>
    </source>
</evidence>
<feature type="signal peptide" evidence="1">
    <location>
        <begin position="1"/>
        <end position="26"/>
    </location>
</feature>
<protein>
    <recommendedName>
        <fullName evidence="4">Alpha amylase inhibitor</fullName>
    </recommendedName>
</protein>
<dbReference type="RefSeq" id="WP_393163686.1">
    <property type="nucleotide sequence ID" value="NZ_JBICRM010000004.1"/>
</dbReference>
<feature type="chain" id="PRO_5047345573" description="Alpha amylase inhibitor" evidence="1">
    <location>
        <begin position="27"/>
        <end position="95"/>
    </location>
</feature>
<name>A0ABW7A765_9ACTN</name>
<sequence length="95" mass="10346">MRTRTIIAAGAFAAAAVAMAPVPAQAAAPSCLTYSLDSSGFNDHLWVWNTCKGPKSFKVRLANGPDMPCTFKRPHSGASTWWWPYPRRFDGLVSC</sequence>
<organism evidence="2 3">
    <name type="scientific">Nonomuraea marmarensis</name>
    <dbReference type="NCBI Taxonomy" id="3351344"/>
    <lineage>
        <taxon>Bacteria</taxon>
        <taxon>Bacillati</taxon>
        <taxon>Actinomycetota</taxon>
        <taxon>Actinomycetes</taxon>
        <taxon>Streptosporangiales</taxon>
        <taxon>Streptosporangiaceae</taxon>
        <taxon>Nonomuraea</taxon>
    </lineage>
</organism>